<protein>
    <recommendedName>
        <fullName evidence="4">DUF2325 domain-containing protein</fullName>
    </recommendedName>
</protein>
<organism evidence="2 3">
    <name type="scientific">Thermodesulfovibrio yellowstonii</name>
    <dbReference type="NCBI Taxonomy" id="28262"/>
    <lineage>
        <taxon>Bacteria</taxon>
        <taxon>Pseudomonadati</taxon>
        <taxon>Nitrospirota</taxon>
        <taxon>Thermodesulfovibrionia</taxon>
        <taxon>Thermodesulfovibrionales</taxon>
        <taxon>Thermodesulfovibrionaceae</taxon>
        <taxon>Thermodesulfovibrio</taxon>
    </lineage>
</organism>
<comment type="similarity">
    <text evidence="1">Belongs to the UPF0751 family.</text>
</comment>
<sequence length="101" mass="11373">MSILLLGGMDRLERHYLNEANQRGINLKVFTKPTKEIGRKIGKVDAIVIFTDKVSHSIKHEIISFARAKGIPFFMYHSCGLCTLRKCLDSIKNLKQKGGLA</sequence>
<name>A0A9W6GDY5_9BACT</name>
<comment type="caution">
    <text evidence="2">The sequence shown here is derived from an EMBL/GenBank/DDBJ whole genome shotgun (WGS) entry which is preliminary data.</text>
</comment>
<dbReference type="InterPro" id="IPR016772">
    <property type="entry name" value="UCP020408"/>
</dbReference>
<dbReference type="EMBL" id="BSDX01000001">
    <property type="protein sequence ID" value="GLI53514.1"/>
    <property type="molecule type" value="Genomic_DNA"/>
</dbReference>
<evidence type="ECO:0000313" key="3">
    <source>
        <dbReference type="Proteomes" id="UP001144297"/>
    </source>
</evidence>
<reference evidence="2" key="1">
    <citation type="submission" date="2022-12" db="EMBL/GenBank/DDBJ databases">
        <title>Reference genome sequencing for broad-spectrum identification of bacterial and archaeal isolates by mass spectrometry.</title>
        <authorList>
            <person name="Sekiguchi Y."/>
            <person name="Tourlousse D.M."/>
        </authorList>
    </citation>
    <scope>NUCLEOTIDE SEQUENCE</scope>
    <source>
        <strain evidence="2">TSL-P1</strain>
    </source>
</reference>
<dbReference type="Pfam" id="PF10087">
    <property type="entry name" value="DUF2325"/>
    <property type="match status" value="1"/>
</dbReference>
<gene>
    <name evidence="2" type="ORF">TISLANDTSLP1_12070</name>
</gene>
<accession>A0A9W6GDY5</accession>
<keyword evidence="3" id="KW-1185">Reference proteome</keyword>
<proteinExistence type="inferred from homology"/>
<dbReference type="Proteomes" id="UP001144297">
    <property type="component" value="Unassembled WGS sequence"/>
</dbReference>
<dbReference type="AlphaFoldDB" id="A0A9W6GDY5"/>
<evidence type="ECO:0000256" key="1">
    <source>
        <dbReference type="ARBA" id="ARBA00007189"/>
    </source>
</evidence>
<evidence type="ECO:0000313" key="2">
    <source>
        <dbReference type="EMBL" id="GLI53514.1"/>
    </source>
</evidence>
<evidence type="ECO:0008006" key="4">
    <source>
        <dbReference type="Google" id="ProtNLM"/>
    </source>
</evidence>